<evidence type="ECO:0000256" key="5">
    <source>
        <dbReference type="ARBA" id="ARBA00022763"/>
    </source>
</evidence>
<comment type="subcellular location">
    <subcellularLocation>
        <location evidence="2">Cytoplasm</location>
        <location evidence="2">Cytoskeleton</location>
        <location evidence="2">Microtubule organizing center</location>
        <location evidence="2">Centrosome</location>
    </subcellularLocation>
    <subcellularLocation>
        <location evidence="1">Nucleus</location>
    </subcellularLocation>
</comment>
<keyword evidence="4" id="KW-0677">Repeat</keyword>
<keyword evidence="8" id="KW-0539">Nucleus</keyword>
<evidence type="ECO:0000259" key="10">
    <source>
        <dbReference type="SMART" id="SM00292"/>
    </source>
</evidence>
<dbReference type="Pfam" id="PF12796">
    <property type="entry name" value="Ank_2"/>
    <property type="match status" value="1"/>
</dbReference>
<dbReference type="SUPFAM" id="SSF52113">
    <property type="entry name" value="BRCT domain"/>
    <property type="match status" value="1"/>
</dbReference>
<dbReference type="GeneID" id="103592886"/>
<evidence type="ECO:0000256" key="3">
    <source>
        <dbReference type="ARBA" id="ARBA00022490"/>
    </source>
</evidence>
<sequence>MEDDAPKHIIQMTGFKMEEKEALGKLLLKLDCTFIKSEKYKNCTHLIAERLCKSEKFLAACAAGKWVLTKDYIIHSAKSGRWLDETTYEWGYKIEKDSHYSPQMQSAPKRWREELKRTGAPGAFHRWKVVLLVTADKQSDSLVRVLKAGKANVILPRSSPSGITHVFASNARIKAEEEKDNFKAPFYPIQYLGDFLLEKEIQNEDSQTNSVWIKHNNQENKDFKKDMEFLEMKGALRETMCRIQKEMQNHDEDINISSVLTEHHKKEKFRDSNKDLKFIKMGNISGRHTYGNQKEIKKDEDIQRSYNLRKKRKKESNCKKDIKYDKIKSTLIEHVYYRDQKEMKNSVFANYAKESKTKDIRTDVDTVEIKNALKKHIYRAQAFRYNCIGIDKQPIYNVEVKNDEFPRGVLNLIESLIEGQFFKEAIEELSSLQAYYIPPVCLLRALLENVLQDNIDTFSGRYFHILSVLLHLHPPWKSPAMSRYYLELFQCPSCMKGAWSLVEVLIRSCLFNESFCHQISENIIGSKVLHLTLLKFFFNLVESEVQHLSQKLYDWSDSESLKITGKTVLLEIFWSGNETSGLLTKPVNKLLEWTIYSHKEKCKSNDVFKHELAYLLTGILGAAIDYWIFLGLKMGRNVLRHMSDDLGSYISLSCDDFSSQELEIFICSFSSSWLQMFVAEAVFKKLCLQSSISVSSEPLSLQKMVYSYLPALGKTGVRGAGKIQIPKKIGQRPCFESQRALLMLNGAKQKQMEVLPELPELNLAKCSSSLKKLKKKSEGELSCSKENCPSLVTKMNFRKTNLKGETALHRACINNQVEKLILLLSLPGIDINVKDNAGWTPLHEACNYGNTVCVQEILQRCPEVDLLTQVDGVTPLHDALSNGHVEIGKLLLQHGGPVLLQQRNSKGELPLDYVVSPQIKEELFAITKIEDTVENFHAEAEKHFYHRQLEFGSFLLSRMLLNFCSIFDLSSEFIVAFKGLTHLSELLVTCKSHKETTSAHTDWLLDLYARNIKTLQKLPSILRELPENLKACPGVHTEALLVTLEMMCQSVSEFS</sequence>
<gene>
    <name evidence="12" type="primary">ANKRD32</name>
</gene>
<dbReference type="Pfam" id="PF23294">
    <property type="entry name" value="BRCT_TopB1_SLF1"/>
    <property type="match status" value="1"/>
</dbReference>
<evidence type="ECO:0000256" key="1">
    <source>
        <dbReference type="ARBA" id="ARBA00004123"/>
    </source>
</evidence>
<dbReference type="InterPro" id="IPR057595">
    <property type="entry name" value="TopB1_SLF1_BRCT"/>
</dbReference>
<dbReference type="CDD" id="cd17750">
    <property type="entry name" value="BRCT_SLF1"/>
    <property type="match status" value="1"/>
</dbReference>
<dbReference type="InterPro" id="IPR002110">
    <property type="entry name" value="Ankyrin_rpt"/>
</dbReference>
<keyword evidence="11" id="KW-1185">Reference proteome</keyword>
<protein>
    <submittedName>
        <fullName evidence="12">Ankyrin repeat domain-containing protein 32 isoform X1</fullName>
    </submittedName>
</protein>
<dbReference type="InterPro" id="IPR036770">
    <property type="entry name" value="Ankyrin_rpt-contain_sf"/>
</dbReference>
<dbReference type="PANTHER" id="PTHR46677:SF1">
    <property type="entry name" value="SMC5-SMC6 COMPLEX LOCALIZATION FACTOR PROTEIN 1"/>
    <property type="match status" value="1"/>
</dbReference>
<evidence type="ECO:0000256" key="7">
    <source>
        <dbReference type="ARBA" id="ARBA00023212"/>
    </source>
</evidence>
<feature type="domain" description="BRCT" evidence="10">
    <location>
        <begin position="2"/>
        <end position="80"/>
    </location>
</feature>
<dbReference type="RefSeq" id="XP_008573980.1">
    <property type="nucleotide sequence ID" value="XM_008575758.1"/>
</dbReference>
<keyword evidence="7" id="KW-0206">Cytoskeleton</keyword>
<dbReference type="InterPro" id="IPR042479">
    <property type="entry name" value="Slf1"/>
</dbReference>
<dbReference type="SMART" id="SM00248">
    <property type="entry name" value="ANK"/>
    <property type="match status" value="3"/>
</dbReference>
<dbReference type="InterPro" id="IPR001357">
    <property type="entry name" value="BRCT_dom"/>
</dbReference>
<dbReference type="PROSITE" id="PS50297">
    <property type="entry name" value="ANK_REP_REGION"/>
    <property type="match status" value="2"/>
</dbReference>
<evidence type="ECO:0000256" key="8">
    <source>
        <dbReference type="ARBA" id="ARBA00023242"/>
    </source>
</evidence>
<evidence type="ECO:0000256" key="9">
    <source>
        <dbReference type="PROSITE-ProRule" id="PRU00023"/>
    </source>
</evidence>
<organism evidence="11 12">
    <name type="scientific">Galeopterus variegatus</name>
    <name type="common">Malayan flying lemur</name>
    <name type="synonym">Cynocephalus variegatus</name>
    <dbReference type="NCBI Taxonomy" id="482537"/>
    <lineage>
        <taxon>Eukaryota</taxon>
        <taxon>Metazoa</taxon>
        <taxon>Chordata</taxon>
        <taxon>Craniata</taxon>
        <taxon>Vertebrata</taxon>
        <taxon>Euteleostomi</taxon>
        <taxon>Mammalia</taxon>
        <taxon>Eutheria</taxon>
        <taxon>Euarchontoglires</taxon>
        <taxon>Dermoptera</taxon>
        <taxon>Cynocephalidae</taxon>
        <taxon>Galeopterus</taxon>
    </lineage>
</organism>
<keyword evidence="3" id="KW-0963">Cytoplasm</keyword>
<feature type="repeat" description="ANK" evidence="9">
    <location>
        <begin position="803"/>
        <end position="836"/>
    </location>
</feature>
<evidence type="ECO:0000256" key="2">
    <source>
        <dbReference type="ARBA" id="ARBA00004300"/>
    </source>
</evidence>
<keyword evidence="6" id="KW-0234">DNA repair</keyword>
<evidence type="ECO:0000256" key="4">
    <source>
        <dbReference type="ARBA" id="ARBA00022737"/>
    </source>
</evidence>
<name>A0ABM0R039_GALVR</name>
<dbReference type="SUPFAM" id="SSF48403">
    <property type="entry name" value="Ankyrin repeat"/>
    <property type="match status" value="1"/>
</dbReference>
<proteinExistence type="predicted"/>
<evidence type="ECO:0000313" key="12">
    <source>
        <dbReference type="RefSeq" id="XP_008573980.1"/>
    </source>
</evidence>
<keyword evidence="5" id="KW-0227">DNA damage</keyword>
<dbReference type="SMART" id="SM00292">
    <property type="entry name" value="BRCT"/>
    <property type="match status" value="2"/>
</dbReference>
<dbReference type="Proteomes" id="UP000694923">
    <property type="component" value="Unplaced"/>
</dbReference>
<dbReference type="Gene3D" id="3.40.50.10190">
    <property type="entry name" value="BRCT domain"/>
    <property type="match status" value="2"/>
</dbReference>
<keyword evidence="9" id="KW-0040">ANK repeat</keyword>
<evidence type="ECO:0000313" key="11">
    <source>
        <dbReference type="Proteomes" id="UP000694923"/>
    </source>
</evidence>
<dbReference type="InterPro" id="IPR036420">
    <property type="entry name" value="BRCT_dom_sf"/>
</dbReference>
<dbReference type="PANTHER" id="PTHR46677">
    <property type="entry name" value="SMC5-SMC6 COMPLEX LOCALIZATION FACTOR PROTEIN 1"/>
    <property type="match status" value="1"/>
</dbReference>
<feature type="repeat" description="ANK" evidence="9">
    <location>
        <begin position="871"/>
        <end position="903"/>
    </location>
</feature>
<dbReference type="InterPro" id="IPR049935">
    <property type="entry name" value="BRCT_SLF1"/>
</dbReference>
<accession>A0ABM0R039</accession>
<dbReference type="Gene3D" id="1.25.40.20">
    <property type="entry name" value="Ankyrin repeat-containing domain"/>
    <property type="match status" value="1"/>
</dbReference>
<dbReference type="Pfam" id="PF16770">
    <property type="entry name" value="RTT107_BRCT_5"/>
    <property type="match status" value="1"/>
</dbReference>
<feature type="domain" description="BRCT" evidence="10">
    <location>
        <begin position="121"/>
        <end position="199"/>
    </location>
</feature>
<evidence type="ECO:0000256" key="6">
    <source>
        <dbReference type="ARBA" id="ARBA00023204"/>
    </source>
</evidence>
<dbReference type="PROSITE" id="PS50088">
    <property type="entry name" value="ANK_REPEAT"/>
    <property type="match status" value="3"/>
</dbReference>
<reference evidence="12" key="1">
    <citation type="submission" date="2025-08" db="UniProtKB">
        <authorList>
            <consortium name="RefSeq"/>
        </authorList>
    </citation>
    <scope>IDENTIFICATION</scope>
</reference>
<feature type="repeat" description="ANK" evidence="9">
    <location>
        <begin position="837"/>
        <end position="869"/>
    </location>
</feature>